<evidence type="ECO:0000256" key="2">
    <source>
        <dbReference type="PIRSR" id="PIRSR601461-2"/>
    </source>
</evidence>
<evidence type="ECO:0000259" key="4">
    <source>
        <dbReference type="PROSITE" id="PS51767"/>
    </source>
</evidence>
<keyword evidence="6" id="KW-1185">Reference proteome</keyword>
<dbReference type="InterPro" id="IPR001461">
    <property type="entry name" value="Aspartic_peptidase_A1"/>
</dbReference>
<comment type="similarity">
    <text evidence="1">Belongs to the peptidase A1 family.</text>
</comment>
<dbReference type="SUPFAM" id="SSF50630">
    <property type="entry name" value="Acid proteases"/>
    <property type="match status" value="1"/>
</dbReference>
<keyword evidence="3" id="KW-0732">Signal</keyword>
<comment type="caution">
    <text evidence="5">The sequence shown here is derived from an EMBL/GenBank/DDBJ whole genome shotgun (WGS) entry which is preliminary data.</text>
</comment>
<dbReference type="Proteomes" id="UP001159042">
    <property type="component" value="Unassembled WGS sequence"/>
</dbReference>
<feature type="signal peptide" evidence="3">
    <location>
        <begin position="1"/>
        <end position="19"/>
    </location>
</feature>
<evidence type="ECO:0000313" key="6">
    <source>
        <dbReference type="Proteomes" id="UP001159042"/>
    </source>
</evidence>
<name>A0AAV8WCJ3_9CUCU</name>
<evidence type="ECO:0000256" key="3">
    <source>
        <dbReference type="SAM" id="SignalP"/>
    </source>
</evidence>
<dbReference type="FunFam" id="2.40.70.10:FF:000044">
    <property type="entry name" value="Lysosomal aspartic protease"/>
    <property type="match status" value="1"/>
</dbReference>
<feature type="chain" id="PRO_5043809990" description="Peptidase A1 domain-containing protein" evidence="3">
    <location>
        <begin position="20"/>
        <end position="388"/>
    </location>
</feature>
<sequence length="388" mass="43877">MLWFLFCSGVLVLLPPALSQKVDNGTLRIELVRHKSALEQHLNAPDLKDYGLNFDELFKKHHHKGDNRTNDSIALYRWFDNEFYGQVVIGHPGQTLNVAFDTAWTLSWVLSAECNVYKNIGCWFHRKYDHIHSSEYKPDNRPYNGNEGSFNLTGFFSYENFSIAHSNATAQSFVEMVSVPWTFIFNKIDGVLGLGLKTGAYDPDRQSSRGGNIMLGFIDSKHIHVTKGVKDQIKYLPVDPGQYWKFTVDSILLRYNKTKPDLTLCPNGCKAISDTSSNTIVGPEADVSKIHKKINAHNIFLNRYAVECETVNKLPKIEFILGGQPFQLEGPQYIIKLSWRAFTLCLSALVPASTTSEEGLWVLGGAFLSEYYSIYRVDNKQIGFVKAA</sequence>
<dbReference type="PRINTS" id="PR00792">
    <property type="entry name" value="PEPSIN"/>
</dbReference>
<dbReference type="PANTHER" id="PTHR47966:SF51">
    <property type="entry name" value="BETA-SITE APP-CLEAVING ENZYME, ISOFORM A-RELATED"/>
    <property type="match status" value="1"/>
</dbReference>
<dbReference type="Gene3D" id="2.40.70.10">
    <property type="entry name" value="Acid Proteases"/>
    <property type="match status" value="2"/>
</dbReference>
<dbReference type="EMBL" id="JANEYG010000003">
    <property type="protein sequence ID" value="KAJ8924271.1"/>
    <property type="molecule type" value="Genomic_DNA"/>
</dbReference>
<evidence type="ECO:0000313" key="5">
    <source>
        <dbReference type="EMBL" id="KAJ8924271.1"/>
    </source>
</evidence>
<dbReference type="FunFam" id="2.40.70.10:FF:000008">
    <property type="entry name" value="Cathepsin D"/>
    <property type="match status" value="1"/>
</dbReference>
<proteinExistence type="inferred from homology"/>
<organism evidence="5 6">
    <name type="scientific">Exocentrus adspersus</name>
    <dbReference type="NCBI Taxonomy" id="1586481"/>
    <lineage>
        <taxon>Eukaryota</taxon>
        <taxon>Metazoa</taxon>
        <taxon>Ecdysozoa</taxon>
        <taxon>Arthropoda</taxon>
        <taxon>Hexapoda</taxon>
        <taxon>Insecta</taxon>
        <taxon>Pterygota</taxon>
        <taxon>Neoptera</taxon>
        <taxon>Endopterygota</taxon>
        <taxon>Coleoptera</taxon>
        <taxon>Polyphaga</taxon>
        <taxon>Cucujiformia</taxon>
        <taxon>Chrysomeloidea</taxon>
        <taxon>Cerambycidae</taxon>
        <taxon>Lamiinae</taxon>
        <taxon>Acanthocinini</taxon>
        <taxon>Exocentrus</taxon>
    </lineage>
</organism>
<dbReference type="GO" id="GO:0006508">
    <property type="term" value="P:proteolysis"/>
    <property type="evidence" value="ECO:0007669"/>
    <property type="project" value="InterPro"/>
</dbReference>
<dbReference type="PANTHER" id="PTHR47966">
    <property type="entry name" value="BETA-SITE APP-CLEAVING ENZYME, ISOFORM A-RELATED"/>
    <property type="match status" value="1"/>
</dbReference>
<accession>A0AAV8WCJ3</accession>
<dbReference type="GO" id="GO:0005764">
    <property type="term" value="C:lysosome"/>
    <property type="evidence" value="ECO:0007669"/>
    <property type="project" value="TreeGrafter"/>
</dbReference>
<reference evidence="5 6" key="1">
    <citation type="journal article" date="2023" name="Insect Mol. Biol.">
        <title>Genome sequencing provides insights into the evolution of gene families encoding plant cell wall-degrading enzymes in longhorned beetles.</title>
        <authorList>
            <person name="Shin N.R."/>
            <person name="Okamura Y."/>
            <person name="Kirsch R."/>
            <person name="Pauchet Y."/>
        </authorList>
    </citation>
    <scope>NUCLEOTIDE SEQUENCE [LARGE SCALE GENOMIC DNA]</scope>
    <source>
        <strain evidence="5">EAD_L_NR</strain>
    </source>
</reference>
<dbReference type="AlphaFoldDB" id="A0AAV8WCJ3"/>
<dbReference type="InterPro" id="IPR021109">
    <property type="entry name" value="Peptidase_aspartic_dom_sf"/>
</dbReference>
<dbReference type="Pfam" id="PF00026">
    <property type="entry name" value="Asp"/>
    <property type="match status" value="2"/>
</dbReference>
<gene>
    <name evidence="5" type="ORF">NQ315_007063</name>
</gene>
<feature type="domain" description="Peptidase A1" evidence="4">
    <location>
        <begin position="83"/>
        <end position="385"/>
    </location>
</feature>
<dbReference type="Gene3D" id="2.60.40.1960">
    <property type="match status" value="1"/>
</dbReference>
<dbReference type="GO" id="GO:0004190">
    <property type="term" value="F:aspartic-type endopeptidase activity"/>
    <property type="evidence" value="ECO:0007669"/>
    <property type="project" value="InterPro"/>
</dbReference>
<dbReference type="InterPro" id="IPR033121">
    <property type="entry name" value="PEPTIDASE_A1"/>
</dbReference>
<feature type="disulfide bond" evidence="2">
    <location>
        <begin position="308"/>
        <end position="345"/>
    </location>
</feature>
<keyword evidence="2" id="KW-1015">Disulfide bond</keyword>
<dbReference type="PROSITE" id="PS51767">
    <property type="entry name" value="PEPTIDASE_A1"/>
    <property type="match status" value="1"/>
</dbReference>
<protein>
    <recommendedName>
        <fullName evidence="4">Peptidase A1 domain-containing protein</fullName>
    </recommendedName>
</protein>
<evidence type="ECO:0000256" key="1">
    <source>
        <dbReference type="ARBA" id="ARBA00007447"/>
    </source>
</evidence>